<accession>A0A6A5BT85</accession>
<dbReference type="VEuPathDB" id="AmoebaDB:NfTy_070480"/>
<feature type="region of interest" description="Disordered" evidence="1">
    <location>
        <begin position="735"/>
        <end position="775"/>
    </location>
</feature>
<evidence type="ECO:0000313" key="3">
    <source>
        <dbReference type="Proteomes" id="UP000444721"/>
    </source>
</evidence>
<evidence type="ECO:0000256" key="1">
    <source>
        <dbReference type="SAM" id="MobiDB-lite"/>
    </source>
</evidence>
<protein>
    <recommendedName>
        <fullName evidence="4">START domain-containing protein</fullName>
    </recommendedName>
</protein>
<feature type="region of interest" description="Disordered" evidence="1">
    <location>
        <begin position="70"/>
        <end position="103"/>
    </location>
</feature>
<dbReference type="AlphaFoldDB" id="A0A6A5BT85"/>
<evidence type="ECO:0000313" key="2">
    <source>
        <dbReference type="EMBL" id="KAF0977571.1"/>
    </source>
</evidence>
<feature type="compositionally biased region" description="Low complexity" evidence="1">
    <location>
        <begin position="70"/>
        <end position="85"/>
    </location>
</feature>
<proteinExistence type="predicted"/>
<dbReference type="OrthoDB" id="10357018at2759"/>
<feature type="compositionally biased region" description="Polar residues" evidence="1">
    <location>
        <begin position="378"/>
        <end position="396"/>
    </location>
</feature>
<reference evidence="2 3" key="1">
    <citation type="journal article" date="2019" name="Sci. Rep.">
        <title>Nanopore sequencing improves the draft genome of the human pathogenic amoeba Naegleria fowleri.</title>
        <authorList>
            <person name="Liechti N."/>
            <person name="Schurch N."/>
            <person name="Bruggmann R."/>
            <person name="Wittwer M."/>
        </authorList>
    </citation>
    <scope>NUCLEOTIDE SEQUENCE [LARGE SCALE GENOMIC DNA]</scope>
    <source>
        <strain evidence="2 3">ATCC 30894</strain>
    </source>
</reference>
<gene>
    <name evidence="2" type="ORF">FDP41_003563</name>
</gene>
<comment type="caution">
    <text evidence="2">The sequence shown here is derived from an EMBL/GenBank/DDBJ whole genome shotgun (WGS) entry which is preliminary data.</text>
</comment>
<feature type="compositionally biased region" description="Polar residues" evidence="1">
    <location>
        <begin position="88"/>
        <end position="103"/>
    </location>
</feature>
<dbReference type="RefSeq" id="XP_044562284.1">
    <property type="nucleotide sequence ID" value="XM_044706881.1"/>
</dbReference>
<organism evidence="2 3">
    <name type="scientific">Naegleria fowleri</name>
    <name type="common">Brain eating amoeba</name>
    <dbReference type="NCBI Taxonomy" id="5763"/>
    <lineage>
        <taxon>Eukaryota</taxon>
        <taxon>Discoba</taxon>
        <taxon>Heterolobosea</taxon>
        <taxon>Tetramitia</taxon>
        <taxon>Eutetramitia</taxon>
        <taxon>Vahlkampfiidae</taxon>
        <taxon>Naegleria</taxon>
    </lineage>
</organism>
<dbReference type="VEuPathDB" id="AmoebaDB:FDP41_003563"/>
<dbReference type="OMA" id="EYSPDWY"/>
<dbReference type="VEuPathDB" id="AmoebaDB:NF0063550"/>
<feature type="compositionally biased region" description="Low complexity" evidence="1">
    <location>
        <begin position="735"/>
        <end position="746"/>
    </location>
</feature>
<dbReference type="EMBL" id="VFQX01000034">
    <property type="protein sequence ID" value="KAF0977571.1"/>
    <property type="molecule type" value="Genomic_DNA"/>
</dbReference>
<dbReference type="GeneID" id="68110781"/>
<feature type="compositionally biased region" description="Polar residues" evidence="1">
    <location>
        <begin position="1"/>
        <end position="19"/>
    </location>
</feature>
<dbReference type="Proteomes" id="UP000444721">
    <property type="component" value="Unassembled WGS sequence"/>
</dbReference>
<feature type="region of interest" description="Disordered" evidence="1">
    <location>
        <begin position="378"/>
        <end position="397"/>
    </location>
</feature>
<name>A0A6A5BT85_NAEFO</name>
<feature type="region of interest" description="Disordered" evidence="1">
    <location>
        <begin position="1"/>
        <end position="26"/>
    </location>
</feature>
<sequence length="791" mass="90034">MTSFYKVHQSSTTNSSPQSAHPKHKVGDYKTRLPLTALLLPVPARFYNVILPSPSTVTSSSAMITAAGLNNSNSSECSSTRTSCNGGEHSSTRLASPNNEQQRSSIALSNAILQDMTSSSSYNSRWSLNLPNPTGASYCSMAEHRLLLEAKWRQSNRVLRVATESLASNNDSEAFATSTNQNSCCSCSSDGSNVSFNESDKIGTLSSNEIPSQGQASFRGVSSKSIEKEESTFGSVEALRNRYLDFVKLYGKENKKRSTPDLDVDFEVKLMFLDYVYDGPLRKPSKNLKDIPTVMNALETYCHNVVFNYDGWHSWSENSEEPYPYLKYVVEKLIPKKYSWFSHDRFSKFLKDRYENSVTNSYPPLRSDEIHLQETNNLSISPRSIPNTNQEQTTTHPEPKQIVVGILEEIHMLCDMFFYDLEDLFVLFQEKYQGYVHHWVEVGLKNDHLPLHVIEVYRKKLEYNESMQSQITIDSSDFVSTNIIDKDWKFLRYLSKEYSPDWYVSYQDKRGSVIQWTTKKDYSTDNQKLRTAKVIDYYNLPIQDVVKAFCYDSHFSNVLEDVKYFDYNPINFSNSHQKYPSTTLSGIFNMKLFSKKPIEMVLSSKTAFVGSELTEYMLMYRSCEIPALDGHLKKKNKPKYMGLRFITKIDTNRTRCVELRCGNVGGVANASFIVNNPLINKKLAKTVSTSLKRHLAQAQQEGFPFPAPENNLAKVWVDYCKQYCNIDVRELFGNSASNSTSTCSQSSEKKVDETKNLPSLIQVSEESSSKSNTKELEPIRVINSSRVITYN</sequence>
<evidence type="ECO:0008006" key="4">
    <source>
        <dbReference type="Google" id="ProtNLM"/>
    </source>
</evidence>
<keyword evidence="3" id="KW-1185">Reference proteome</keyword>